<dbReference type="PANTHER" id="PTHR32089:SF112">
    <property type="entry name" value="LYSOZYME-LIKE PROTEIN-RELATED"/>
    <property type="match status" value="1"/>
</dbReference>
<dbReference type="SMART" id="SM00304">
    <property type="entry name" value="HAMP"/>
    <property type="match status" value="1"/>
</dbReference>
<dbReference type="PANTHER" id="PTHR32089">
    <property type="entry name" value="METHYL-ACCEPTING CHEMOTAXIS PROTEIN MCPB"/>
    <property type="match status" value="1"/>
</dbReference>
<dbReference type="Gene3D" id="3.30.450.20">
    <property type="entry name" value="PAS domain"/>
    <property type="match status" value="2"/>
</dbReference>
<evidence type="ECO:0000256" key="4">
    <source>
        <dbReference type="ARBA" id="ARBA00022692"/>
    </source>
</evidence>
<evidence type="ECO:0000256" key="11">
    <source>
        <dbReference type="SAM" id="Phobius"/>
    </source>
</evidence>
<dbReference type="SUPFAM" id="SSF58104">
    <property type="entry name" value="Methyl-accepting chemotaxis protein (MCP) signaling domain"/>
    <property type="match status" value="1"/>
</dbReference>
<dbReference type="InterPro" id="IPR004089">
    <property type="entry name" value="MCPsignal_dom"/>
</dbReference>
<dbReference type="PROSITE" id="PS50885">
    <property type="entry name" value="HAMP"/>
    <property type="match status" value="1"/>
</dbReference>
<comment type="subcellular location">
    <subcellularLocation>
        <location evidence="1">Cell membrane</location>
        <topology evidence="1">Multi-pass membrane protein</topology>
    </subcellularLocation>
</comment>
<evidence type="ECO:0000256" key="7">
    <source>
        <dbReference type="ARBA" id="ARBA00023224"/>
    </source>
</evidence>
<keyword evidence="2" id="KW-1003">Cell membrane</keyword>
<name>A0A1H0MDC5_SELRU</name>
<evidence type="ECO:0000313" key="15">
    <source>
        <dbReference type="Proteomes" id="UP000182412"/>
    </source>
</evidence>
<feature type="transmembrane region" description="Helical" evidence="11">
    <location>
        <begin position="7"/>
        <end position="27"/>
    </location>
</feature>
<evidence type="ECO:0000256" key="1">
    <source>
        <dbReference type="ARBA" id="ARBA00004651"/>
    </source>
</evidence>
<evidence type="ECO:0000256" key="9">
    <source>
        <dbReference type="PROSITE-ProRule" id="PRU00284"/>
    </source>
</evidence>
<dbReference type="Proteomes" id="UP000182412">
    <property type="component" value="Unassembled WGS sequence"/>
</dbReference>
<evidence type="ECO:0000313" key="14">
    <source>
        <dbReference type="EMBL" id="SDO78357.1"/>
    </source>
</evidence>
<dbReference type="EMBL" id="FNJQ01000001">
    <property type="protein sequence ID" value="SDO78357.1"/>
    <property type="molecule type" value="Genomic_DNA"/>
</dbReference>
<dbReference type="OrthoDB" id="136416at2"/>
<dbReference type="CDD" id="cd12912">
    <property type="entry name" value="PDC2_MCP_like"/>
    <property type="match status" value="1"/>
</dbReference>
<evidence type="ECO:0000256" key="10">
    <source>
        <dbReference type="SAM" id="MobiDB-lite"/>
    </source>
</evidence>
<dbReference type="AlphaFoldDB" id="A0A1H0MDC5"/>
<accession>A0A1H0MDC5</accession>
<evidence type="ECO:0000256" key="3">
    <source>
        <dbReference type="ARBA" id="ARBA00022500"/>
    </source>
</evidence>
<dbReference type="CDD" id="cd18773">
    <property type="entry name" value="PDC1_HK_sensor"/>
    <property type="match status" value="1"/>
</dbReference>
<evidence type="ECO:0000256" key="8">
    <source>
        <dbReference type="ARBA" id="ARBA00029447"/>
    </source>
</evidence>
<feature type="domain" description="HAMP" evidence="13">
    <location>
        <begin position="303"/>
        <end position="356"/>
    </location>
</feature>
<dbReference type="GO" id="GO:0006935">
    <property type="term" value="P:chemotaxis"/>
    <property type="evidence" value="ECO:0007669"/>
    <property type="project" value="UniProtKB-KW"/>
</dbReference>
<feature type="region of interest" description="Disordered" evidence="10">
    <location>
        <begin position="107"/>
        <end position="126"/>
    </location>
</feature>
<dbReference type="PROSITE" id="PS50111">
    <property type="entry name" value="CHEMOTAXIS_TRANSDUC_2"/>
    <property type="match status" value="1"/>
</dbReference>
<comment type="similarity">
    <text evidence="8">Belongs to the methyl-accepting chemotaxis (MCP) protein family.</text>
</comment>
<evidence type="ECO:0000256" key="5">
    <source>
        <dbReference type="ARBA" id="ARBA00022989"/>
    </source>
</evidence>
<dbReference type="Gene3D" id="6.10.340.10">
    <property type="match status" value="1"/>
</dbReference>
<reference evidence="14 15" key="1">
    <citation type="submission" date="2016-10" db="EMBL/GenBank/DDBJ databases">
        <authorList>
            <person name="de Groot N.N."/>
        </authorList>
    </citation>
    <scope>NUCLEOTIDE SEQUENCE [LARGE SCALE GENOMIC DNA]</scope>
    <source>
        <strain evidence="14 15">S137</strain>
    </source>
</reference>
<protein>
    <submittedName>
        <fullName evidence="14">Methyl-accepting chemotaxis sensory transducer with TarH sensor</fullName>
    </submittedName>
</protein>
<sequence length="661" mass="70835">MGIKQKFIMLAGIVGIILIVVSATGYFTAYNNLSESVNGEIVANVSTERELVDGWLKEKANAVTAQANLMTDVEKSELELDNEEMKYLLGVASSDKDYQEMTRGDEEGMFLPYNSPDETGKTDPRKRPWYAQARDAGKTVYTEVYTSKSTGDLVVSAVAPFYGENKQFRGAICGDITLNVLKEQVQKIKYRDQGIGYIIEKTGKLLATSGKEQPMSEAKEIKGVGEKLDSMFQSGNGYFTYEDGEGVEQLCAYTTVPSTGWLIAMAVPTDFVFAPIHRLRVIYGVLIVVGFLLVVGMCLFFAGRITGPIVALEGQASQLADGNLRVPQLAVTSSDEIGSMTNAFNKMQTNLHDLIGKMASTSEQVAAASEELTANAQQSAEAAVHVAETIGEVSAGMDKQLVDIDGAKKNVDSVFIDITAMTEKTRKVSEASINTADAAKQGELLMKDATTKMAHIETSVMNSADVVRTLGESSQQIGQIVEAISSIADQTNLLALNAAIEAARAGEHGRGFAVVADEVRKLAAESQESAEQIKARILTIQNDTAQAVKAMEEGKTEVQLGAKAIRDVGVQFQDIMGQVNGIKEQIDEITTSVNSVSSGAGNIVDAVDSIDSVSRKTADHTSSISAATEEQSASNEEIAAASQALANLASDMQEAINRFKL</sequence>
<keyword evidence="4 11" id="KW-0812">Transmembrane</keyword>
<keyword evidence="6 11" id="KW-0472">Membrane</keyword>
<evidence type="ECO:0000256" key="2">
    <source>
        <dbReference type="ARBA" id="ARBA00022475"/>
    </source>
</evidence>
<dbReference type="Gene3D" id="1.10.287.950">
    <property type="entry name" value="Methyl-accepting chemotaxis protein"/>
    <property type="match status" value="1"/>
</dbReference>
<dbReference type="GO" id="GO:0007165">
    <property type="term" value="P:signal transduction"/>
    <property type="evidence" value="ECO:0007669"/>
    <property type="project" value="UniProtKB-KW"/>
</dbReference>
<dbReference type="InterPro" id="IPR003660">
    <property type="entry name" value="HAMP_dom"/>
</dbReference>
<keyword evidence="5 11" id="KW-1133">Transmembrane helix</keyword>
<evidence type="ECO:0000256" key="6">
    <source>
        <dbReference type="ARBA" id="ARBA00023136"/>
    </source>
</evidence>
<dbReference type="InterPro" id="IPR029151">
    <property type="entry name" value="Sensor-like_sf"/>
</dbReference>
<feature type="domain" description="Methyl-accepting transducer" evidence="12">
    <location>
        <begin position="375"/>
        <end position="646"/>
    </location>
</feature>
<dbReference type="RefSeq" id="WP_074570709.1">
    <property type="nucleotide sequence ID" value="NZ_FNJQ01000001.1"/>
</dbReference>
<evidence type="ECO:0000259" key="13">
    <source>
        <dbReference type="PROSITE" id="PS50885"/>
    </source>
</evidence>
<dbReference type="SUPFAM" id="SSF103190">
    <property type="entry name" value="Sensory domain-like"/>
    <property type="match status" value="1"/>
</dbReference>
<dbReference type="Pfam" id="PF00672">
    <property type="entry name" value="HAMP"/>
    <property type="match status" value="1"/>
</dbReference>
<dbReference type="GO" id="GO:0005886">
    <property type="term" value="C:plasma membrane"/>
    <property type="evidence" value="ECO:0007669"/>
    <property type="project" value="UniProtKB-SubCell"/>
</dbReference>
<keyword evidence="7 9" id="KW-0807">Transducer</keyword>
<proteinExistence type="inferred from homology"/>
<keyword evidence="3" id="KW-0145">Chemotaxis</keyword>
<dbReference type="Pfam" id="PF02743">
    <property type="entry name" value="dCache_1"/>
    <property type="match status" value="1"/>
</dbReference>
<evidence type="ECO:0000259" key="12">
    <source>
        <dbReference type="PROSITE" id="PS50111"/>
    </source>
</evidence>
<feature type="transmembrane region" description="Helical" evidence="11">
    <location>
        <begin position="281"/>
        <end position="302"/>
    </location>
</feature>
<dbReference type="SMART" id="SM00283">
    <property type="entry name" value="MA"/>
    <property type="match status" value="1"/>
</dbReference>
<dbReference type="CDD" id="cd11386">
    <property type="entry name" value="MCP_signal"/>
    <property type="match status" value="1"/>
</dbReference>
<gene>
    <name evidence="14" type="ORF">SAMN05216366_101120</name>
</gene>
<dbReference type="Pfam" id="PF00015">
    <property type="entry name" value="MCPsignal"/>
    <property type="match status" value="1"/>
</dbReference>
<organism evidence="14 15">
    <name type="scientific">Selenomonas ruminantium</name>
    <dbReference type="NCBI Taxonomy" id="971"/>
    <lineage>
        <taxon>Bacteria</taxon>
        <taxon>Bacillati</taxon>
        <taxon>Bacillota</taxon>
        <taxon>Negativicutes</taxon>
        <taxon>Selenomonadales</taxon>
        <taxon>Selenomonadaceae</taxon>
        <taxon>Selenomonas</taxon>
    </lineage>
</organism>
<dbReference type="InterPro" id="IPR033479">
    <property type="entry name" value="dCache_1"/>
</dbReference>
<dbReference type="CDD" id="cd06225">
    <property type="entry name" value="HAMP"/>
    <property type="match status" value="1"/>
</dbReference>